<protein>
    <submittedName>
        <fullName evidence="3">Antagonist of MEN (Mitotic Exit Network)</fullName>
    </submittedName>
</protein>
<dbReference type="PANTHER" id="PTHR13318:SF190">
    <property type="entry name" value="PARTNER OF PAIRED, ISOFORM B"/>
    <property type="match status" value="1"/>
</dbReference>
<dbReference type="Pfam" id="PF25372">
    <property type="entry name" value="DUF7885"/>
    <property type="match status" value="1"/>
</dbReference>
<dbReference type="InterPro" id="IPR032675">
    <property type="entry name" value="LRR_dom_sf"/>
</dbReference>
<dbReference type="SUPFAM" id="SSF81383">
    <property type="entry name" value="F-box domain"/>
    <property type="match status" value="1"/>
</dbReference>
<keyword evidence="4" id="KW-1185">Reference proteome</keyword>
<dbReference type="Gene3D" id="3.80.10.10">
    <property type="entry name" value="Ribonuclease Inhibitor"/>
    <property type="match status" value="1"/>
</dbReference>
<dbReference type="InterPro" id="IPR057207">
    <property type="entry name" value="FBXL15_LRR"/>
</dbReference>
<dbReference type="EMBL" id="JASJQH010006924">
    <property type="protein sequence ID" value="KAK9723403.1"/>
    <property type="molecule type" value="Genomic_DNA"/>
</dbReference>
<feature type="domain" description="F-box/LRR-repeat protein 15-like leucin rich repeat" evidence="2">
    <location>
        <begin position="127"/>
        <end position="219"/>
    </location>
</feature>
<evidence type="ECO:0000259" key="1">
    <source>
        <dbReference type="Pfam" id="PF12937"/>
    </source>
</evidence>
<accession>A0ABR2W8P1</accession>
<evidence type="ECO:0000259" key="2">
    <source>
        <dbReference type="Pfam" id="PF25372"/>
    </source>
</evidence>
<dbReference type="InterPro" id="IPR006553">
    <property type="entry name" value="Leu-rich_rpt_Cys-con_subtyp"/>
</dbReference>
<dbReference type="InterPro" id="IPR001810">
    <property type="entry name" value="F-box_dom"/>
</dbReference>
<reference evidence="3 4" key="1">
    <citation type="submission" date="2023-04" db="EMBL/GenBank/DDBJ databases">
        <title>Genome of Basidiobolus ranarum AG-B5.</title>
        <authorList>
            <person name="Stajich J.E."/>
            <person name="Carter-House D."/>
            <person name="Gryganskyi A."/>
        </authorList>
    </citation>
    <scope>NUCLEOTIDE SEQUENCE [LARGE SCALE GENOMIC DNA]</scope>
    <source>
        <strain evidence="3 4">AG-B5</strain>
    </source>
</reference>
<dbReference type="Pfam" id="PF12937">
    <property type="entry name" value="F-box-like"/>
    <property type="match status" value="1"/>
</dbReference>
<dbReference type="PANTHER" id="PTHR13318">
    <property type="entry name" value="PARTNER OF PAIRED, ISOFORM B-RELATED"/>
    <property type="match status" value="1"/>
</dbReference>
<comment type="caution">
    <text evidence="3">The sequence shown here is derived from an EMBL/GenBank/DDBJ whole genome shotgun (WGS) entry which is preliminary data.</text>
</comment>
<feature type="domain" description="F-box" evidence="1">
    <location>
        <begin position="20"/>
        <end position="59"/>
    </location>
</feature>
<organism evidence="3 4">
    <name type="scientific">Basidiobolus ranarum</name>
    <dbReference type="NCBI Taxonomy" id="34480"/>
    <lineage>
        <taxon>Eukaryota</taxon>
        <taxon>Fungi</taxon>
        <taxon>Fungi incertae sedis</taxon>
        <taxon>Zoopagomycota</taxon>
        <taxon>Entomophthoromycotina</taxon>
        <taxon>Basidiobolomycetes</taxon>
        <taxon>Basidiobolales</taxon>
        <taxon>Basidiobolaceae</taxon>
        <taxon>Basidiobolus</taxon>
    </lineage>
</organism>
<gene>
    <name evidence="3" type="primary">AMN1</name>
    <name evidence="3" type="ORF">K7432_001963</name>
</gene>
<dbReference type="SMART" id="SM00367">
    <property type="entry name" value="LRR_CC"/>
    <property type="match status" value="4"/>
</dbReference>
<evidence type="ECO:0000313" key="4">
    <source>
        <dbReference type="Proteomes" id="UP001479436"/>
    </source>
</evidence>
<evidence type="ECO:0000313" key="3">
    <source>
        <dbReference type="EMBL" id="KAK9723403.1"/>
    </source>
</evidence>
<dbReference type="SUPFAM" id="SSF52047">
    <property type="entry name" value="RNI-like"/>
    <property type="match status" value="1"/>
</dbReference>
<sequence length="314" mass="35551">MALASTLATECSSQALELPDLLTVVFKFLATENSLHPCLSVSRFWNQIASRILWMNLTFSNETKLESFIQSLPTTSEVTTNAFSKYTRSFRLSQLKTTTPLLHLPIEKFFTRLESIEFFICHNLELEIIHTLIKLNPNLSQVKFPGCVQVDDNILLLLATYCPNLEHLDLRACSKVTDHGITAIARSCRKLSFLNIGRTSEAERITDTSFIEIAQNTNILTIGASGCNISDLGLITLIEQRRGALERVSLNNCSMITDHSLTRISQCVHLSVLEVKGCTLIRNMKVFQHLRQRKVFLELCLTLNKRFRQFEALA</sequence>
<proteinExistence type="predicted"/>
<dbReference type="Proteomes" id="UP001479436">
    <property type="component" value="Unassembled WGS sequence"/>
</dbReference>
<dbReference type="InterPro" id="IPR036047">
    <property type="entry name" value="F-box-like_dom_sf"/>
</dbReference>
<name>A0ABR2W8P1_9FUNG</name>